<protein>
    <submittedName>
        <fullName evidence="1">Uncharacterized protein</fullName>
    </submittedName>
</protein>
<evidence type="ECO:0000313" key="1">
    <source>
        <dbReference type="EMBL" id="KKZ73124.1"/>
    </source>
</evidence>
<dbReference type="OrthoDB" id="4239621at2"/>
<gene>
    <name evidence="1" type="ORF">VO63_14695</name>
</gene>
<accession>A0A2P2GNR7</accession>
<name>A0A2P2GNR7_STREW</name>
<evidence type="ECO:0000313" key="2">
    <source>
        <dbReference type="Proteomes" id="UP000265325"/>
    </source>
</evidence>
<dbReference type="Proteomes" id="UP000265325">
    <property type="component" value="Unassembled WGS sequence"/>
</dbReference>
<proteinExistence type="predicted"/>
<dbReference type="EMBL" id="LAQS01000020">
    <property type="protein sequence ID" value="KKZ73124.1"/>
    <property type="molecule type" value="Genomic_DNA"/>
</dbReference>
<organism evidence="1 2">
    <name type="scientific">Streptomyces showdoensis</name>
    <dbReference type="NCBI Taxonomy" id="68268"/>
    <lineage>
        <taxon>Bacteria</taxon>
        <taxon>Bacillati</taxon>
        <taxon>Actinomycetota</taxon>
        <taxon>Actinomycetes</taxon>
        <taxon>Kitasatosporales</taxon>
        <taxon>Streptomycetaceae</taxon>
        <taxon>Streptomyces</taxon>
    </lineage>
</organism>
<sequence>MTSQAGGSHTGNTFRDRVEALLRGPGPLDKLALIDTLDAEASALEIRAYTAGWTDALAELRRVSR</sequence>
<reference evidence="1 2" key="1">
    <citation type="submission" date="2015-05" db="EMBL/GenBank/DDBJ databases">
        <title>Draft Genome assembly of Streptomyces showdoensis.</title>
        <authorList>
            <person name="Thapa K.K."/>
            <person name="Metsa-Ketela M."/>
        </authorList>
    </citation>
    <scope>NUCLEOTIDE SEQUENCE [LARGE SCALE GENOMIC DNA]</scope>
    <source>
        <strain evidence="1 2">ATCC 15227</strain>
    </source>
</reference>
<keyword evidence="2" id="KW-1185">Reference proteome</keyword>
<comment type="caution">
    <text evidence="1">The sequence shown here is derived from an EMBL/GenBank/DDBJ whole genome shotgun (WGS) entry which is preliminary data.</text>
</comment>
<dbReference type="RefSeq" id="WP_046908304.1">
    <property type="nucleotide sequence ID" value="NZ_BAAAXG010000026.1"/>
</dbReference>
<dbReference type="AlphaFoldDB" id="A0A2P2GNR7"/>